<protein>
    <submittedName>
        <fullName evidence="1">Uncharacterized protein</fullName>
    </submittedName>
</protein>
<name>A0ABU3L6Q8_9FLAO</name>
<gene>
    <name evidence="1" type="ORF">RQM65_12230</name>
</gene>
<comment type="caution">
    <text evidence="1">The sequence shown here is derived from an EMBL/GenBank/DDBJ whole genome shotgun (WGS) entry which is preliminary data.</text>
</comment>
<keyword evidence="2" id="KW-1185">Reference proteome</keyword>
<dbReference type="Proteomes" id="UP001250656">
    <property type="component" value="Unassembled WGS sequence"/>
</dbReference>
<evidence type="ECO:0000313" key="1">
    <source>
        <dbReference type="EMBL" id="MDT7829436.1"/>
    </source>
</evidence>
<organism evidence="1 2">
    <name type="scientific">Pricia mediterranea</name>
    <dbReference type="NCBI Taxonomy" id="3076079"/>
    <lineage>
        <taxon>Bacteria</taxon>
        <taxon>Pseudomonadati</taxon>
        <taxon>Bacteroidota</taxon>
        <taxon>Flavobacteriia</taxon>
        <taxon>Flavobacteriales</taxon>
        <taxon>Flavobacteriaceae</taxon>
        <taxon>Pricia</taxon>
    </lineage>
</organism>
<reference evidence="1 2" key="1">
    <citation type="submission" date="2023-09" db="EMBL/GenBank/DDBJ databases">
        <title>Novel taxa isolated from Blanes Bay.</title>
        <authorList>
            <person name="Rey-Velasco X."/>
            <person name="Lucena T."/>
        </authorList>
    </citation>
    <scope>NUCLEOTIDE SEQUENCE [LARGE SCALE GENOMIC DNA]</scope>
    <source>
        <strain evidence="1 2">S334</strain>
    </source>
</reference>
<dbReference type="RefSeq" id="WP_314015365.1">
    <property type="nucleotide sequence ID" value="NZ_JAVTTP010000001.1"/>
</dbReference>
<proteinExistence type="predicted"/>
<sequence>MNFPNSTILLQDAQKAELYSPLVAQLKKDFGLANVPVQLHAKIPPDELKSVLREKIYHLIMERFPEYLNLLYIVDVPEKAFEDIQVTDVVEVADQVSFLILQRELQKVWLKQKYS</sequence>
<accession>A0ABU3L6Q8</accession>
<dbReference type="EMBL" id="JAVTTP010000001">
    <property type="protein sequence ID" value="MDT7829436.1"/>
    <property type="molecule type" value="Genomic_DNA"/>
</dbReference>
<evidence type="ECO:0000313" key="2">
    <source>
        <dbReference type="Proteomes" id="UP001250656"/>
    </source>
</evidence>